<accession>A0A382QYU2</accession>
<dbReference type="Pfam" id="PF13385">
    <property type="entry name" value="Laminin_G_3"/>
    <property type="match status" value="1"/>
</dbReference>
<gene>
    <name evidence="1" type="ORF">METZ01_LOCUS343503</name>
</gene>
<feature type="non-terminal residue" evidence="1">
    <location>
        <position position="1"/>
    </location>
</feature>
<dbReference type="InterPro" id="IPR013320">
    <property type="entry name" value="ConA-like_dom_sf"/>
</dbReference>
<dbReference type="SUPFAM" id="SSF49899">
    <property type="entry name" value="Concanavalin A-like lectins/glucanases"/>
    <property type="match status" value="1"/>
</dbReference>
<organism evidence="1">
    <name type="scientific">marine metagenome</name>
    <dbReference type="NCBI Taxonomy" id="408172"/>
    <lineage>
        <taxon>unclassified sequences</taxon>
        <taxon>metagenomes</taxon>
        <taxon>ecological metagenomes</taxon>
    </lineage>
</organism>
<evidence type="ECO:0008006" key="2">
    <source>
        <dbReference type="Google" id="ProtNLM"/>
    </source>
</evidence>
<dbReference type="AlphaFoldDB" id="A0A382QYU2"/>
<sequence length="220" mass="24551">PSSRVLRNDARGKNKRHDGAIVGCKWIEGRWTGKGALAFDGEFDRVHLKLPTRFRSATLTAWVHIEELVAGMGNPIICAQPKTVGATCWGIDGSGRLSLLIKGPDSLVSYVSSVAFRKERLGRWAHLATTYDAKKEMVSHYVDGRPFSREKMKTDLRLFFDKSELGHASDGGTGKHASGLHGIIDEFAIFRTAFEEEEIRRLYEIGRPYTLPPRLVPAFP</sequence>
<name>A0A382QYU2_9ZZZZ</name>
<dbReference type="EMBL" id="UINC01117899">
    <property type="protein sequence ID" value="SVC90649.1"/>
    <property type="molecule type" value="Genomic_DNA"/>
</dbReference>
<reference evidence="1" key="1">
    <citation type="submission" date="2018-05" db="EMBL/GenBank/DDBJ databases">
        <authorList>
            <person name="Lanie J.A."/>
            <person name="Ng W.-L."/>
            <person name="Kazmierczak K.M."/>
            <person name="Andrzejewski T.M."/>
            <person name="Davidsen T.M."/>
            <person name="Wayne K.J."/>
            <person name="Tettelin H."/>
            <person name="Glass J.I."/>
            <person name="Rusch D."/>
            <person name="Podicherti R."/>
            <person name="Tsui H.-C.T."/>
            <person name="Winkler M.E."/>
        </authorList>
    </citation>
    <scope>NUCLEOTIDE SEQUENCE</scope>
</reference>
<evidence type="ECO:0000313" key="1">
    <source>
        <dbReference type="EMBL" id="SVC90649.1"/>
    </source>
</evidence>
<proteinExistence type="predicted"/>
<protein>
    <recommendedName>
        <fullName evidence="2">LamG-like jellyroll fold domain-containing protein</fullName>
    </recommendedName>
</protein>
<dbReference type="Gene3D" id="2.60.120.200">
    <property type="match status" value="1"/>
</dbReference>